<name>S7UEW9_TOXGG</name>
<feature type="non-terminal residue" evidence="1">
    <location>
        <position position="1"/>
    </location>
</feature>
<reference evidence="1 2" key="1">
    <citation type="submission" date="2006-05" db="EMBL/GenBank/DDBJ databases">
        <authorList>
            <person name="Paulsen I."/>
        </authorList>
    </citation>
    <scope>NUCLEOTIDE SEQUENCE [LARGE SCALE GENOMIC DNA]</scope>
    <source>
        <strain evidence="1 2">GT1</strain>
    </source>
</reference>
<comment type="caution">
    <text evidence="1">The sequence shown here is derived from an EMBL/GenBank/DDBJ whole genome shotgun (WGS) entry which is preliminary data.</text>
</comment>
<reference evidence="1 2" key="2">
    <citation type="submission" date="2013-05" db="EMBL/GenBank/DDBJ databases">
        <authorList>
            <person name="Sibley D."/>
            <person name="Venepally P."/>
            <person name="Karamycheva S."/>
            <person name="Hadjithomas M."/>
            <person name="Khan A."/>
            <person name="Brunk B."/>
            <person name="Roos D."/>
            <person name="Caler E."/>
            <person name="Lorenzi H."/>
        </authorList>
    </citation>
    <scope>NUCLEOTIDE SEQUENCE [LARGE SCALE GENOMIC DNA]</scope>
    <source>
        <strain evidence="1 2">GT1</strain>
    </source>
</reference>
<dbReference type="VEuPathDB" id="ToxoDB:TGGT1_411800"/>
<sequence length="27" mass="2834">PPSVGGQEFDVDAEIRERCLGARASCA</sequence>
<accession>S7UEW9</accession>
<protein>
    <submittedName>
        <fullName evidence="1">Uncharacterized protein</fullName>
    </submittedName>
</protein>
<dbReference type="Proteomes" id="UP000005641">
    <property type="component" value="Unassembled WGS sequence"/>
</dbReference>
<evidence type="ECO:0000313" key="1">
    <source>
        <dbReference type="EMBL" id="EPR56706.1"/>
    </source>
</evidence>
<gene>
    <name evidence="1" type="ORF">TGGT1_411800</name>
</gene>
<proteinExistence type="predicted"/>
<evidence type="ECO:0000313" key="2">
    <source>
        <dbReference type="Proteomes" id="UP000005641"/>
    </source>
</evidence>
<organism evidence="1 2">
    <name type="scientific">Toxoplasma gondii (strain ATCC 50853 / GT1)</name>
    <dbReference type="NCBI Taxonomy" id="507601"/>
    <lineage>
        <taxon>Eukaryota</taxon>
        <taxon>Sar</taxon>
        <taxon>Alveolata</taxon>
        <taxon>Apicomplexa</taxon>
        <taxon>Conoidasida</taxon>
        <taxon>Coccidia</taxon>
        <taxon>Eucoccidiorida</taxon>
        <taxon>Eimeriorina</taxon>
        <taxon>Sarcocystidae</taxon>
        <taxon>Toxoplasma</taxon>
    </lineage>
</organism>
<dbReference type="AlphaFoldDB" id="S7UEW9"/>
<dbReference type="EMBL" id="AAQM03000544">
    <property type="protein sequence ID" value="EPR56706.1"/>
    <property type="molecule type" value="Genomic_DNA"/>
</dbReference>